<comment type="caution">
    <text evidence="1">The sequence shown here is derived from an EMBL/GenBank/DDBJ whole genome shotgun (WGS) entry which is preliminary data.</text>
</comment>
<gene>
    <name evidence="1" type="ORF">Adt_18379</name>
</gene>
<accession>A0ABD1TJ78</accession>
<keyword evidence="2" id="KW-1185">Reference proteome</keyword>
<name>A0ABD1TJ78_9LAMI</name>
<dbReference type="EMBL" id="JBFOLK010000005">
    <property type="protein sequence ID" value="KAL2512779.1"/>
    <property type="molecule type" value="Genomic_DNA"/>
</dbReference>
<evidence type="ECO:0000313" key="1">
    <source>
        <dbReference type="EMBL" id="KAL2512779.1"/>
    </source>
</evidence>
<reference evidence="2" key="1">
    <citation type="submission" date="2024-07" db="EMBL/GenBank/DDBJ databases">
        <title>Two chromosome-level genome assemblies of Korean endemic species Abeliophyllum distichum and Forsythia ovata (Oleaceae).</title>
        <authorList>
            <person name="Jang H."/>
        </authorList>
    </citation>
    <scope>NUCLEOTIDE SEQUENCE [LARGE SCALE GENOMIC DNA]</scope>
</reference>
<proteinExistence type="predicted"/>
<sequence>MKSLGVQLLPSSEVSSLPLNFLTRFSTKPISKVFPTFTDVFFFKRIVRRCKIKWWEKFNDSNACSKKVQSWIDQQIKVKTGSSSQSDFLVEKSKIMAQLAQYSDSEVFVVFAQKAASMAIAESSRGSVAASDVGSDPDPNFEDDNENDCLRIDVDFFEI</sequence>
<protein>
    <submittedName>
        <fullName evidence="1">Uncharacterized protein</fullName>
    </submittedName>
</protein>
<organism evidence="1 2">
    <name type="scientific">Abeliophyllum distichum</name>
    <dbReference type="NCBI Taxonomy" id="126358"/>
    <lineage>
        <taxon>Eukaryota</taxon>
        <taxon>Viridiplantae</taxon>
        <taxon>Streptophyta</taxon>
        <taxon>Embryophyta</taxon>
        <taxon>Tracheophyta</taxon>
        <taxon>Spermatophyta</taxon>
        <taxon>Magnoliopsida</taxon>
        <taxon>eudicotyledons</taxon>
        <taxon>Gunneridae</taxon>
        <taxon>Pentapetalae</taxon>
        <taxon>asterids</taxon>
        <taxon>lamiids</taxon>
        <taxon>Lamiales</taxon>
        <taxon>Oleaceae</taxon>
        <taxon>Forsythieae</taxon>
        <taxon>Abeliophyllum</taxon>
    </lineage>
</organism>
<dbReference type="Proteomes" id="UP001604336">
    <property type="component" value="Unassembled WGS sequence"/>
</dbReference>
<evidence type="ECO:0000313" key="2">
    <source>
        <dbReference type="Proteomes" id="UP001604336"/>
    </source>
</evidence>
<dbReference type="AlphaFoldDB" id="A0ABD1TJ78"/>